<dbReference type="RefSeq" id="WP_258369335.1">
    <property type="nucleotide sequence ID" value="NZ_QKLZ01000004.1"/>
</dbReference>
<dbReference type="EMBL" id="UETB01000004">
    <property type="protein sequence ID" value="SSA40721.1"/>
    <property type="molecule type" value="Genomic_DNA"/>
</dbReference>
<name>A0A2Y9A8A0_9MICO</name>
<organism evidence="2 3">
    <name type="scientific">Georgenia satyanarayanai</name>
    <dbReference type="NCBI Taxonomy" id="860221"/>
    <lineage>
        <taxon>Bacteria</taxon>
        <taxon>Bacillati</taxon>
        <taxon>Actinomycetota</taxon>
        <taxon>Actinomycetes</taxon>
        <taxon>Micrococcales</taxon>
        <taxon>Bogoriellaceae</taxon>
        <taxon>Georgenia</taxon>
    </lineage>
</organism>
<keyword evidence="1" id="KW-1133">Transmembrane helix</keyword>
<keyword evidence="1" id="KW-0812">Transmembrane</keyword>
<proteinExistence type="predicted"/>
<gene>
    <name evidence="2" type="ORF">SAMN05216184_104277</name>
</gene>
<feature type="transmembrane region" description="Helical" evidence="1">
    <location>
        <begin position="95"/>
        <end position="116"/>
    </location>
</feature>
<keyword evidence="3" id="KW-1185">Reference proteome</keyword>
<evidence type="ECO:0000313" key="2">
    <source>
        <dbReference type="EMBL" id="SSA40721.1"/>
    </source>
</evidence>
<sequence>MAATTTPARASVQGRGGKTLYMDDIVTRPGAQATLAVGRIVIGFYFLWAFLDKTFGLGFSTPSERAWISGGTPAQGYLGNLPPEQPLAELFQSLFLNPFGDIVFMLGLLGIGVAMITGAGLRIAAVSGTLLMAFMYVVALPWVGEHGTNPVLDSHWMEALLLIIAAVTLSGDKWGLGKWWAGKVGNSWLR</sequence>
<keyword evidence="1" id="KW-0472">Membrane</keyword>
<dbReference type="AlphaFoldDB" id="A0A2Y9A8A0"/>
<reference evidence="2 3" key="1">
    <citation type="submission" date="2016-10" db="EMBL/GenBank/DDBJ databases">
        <authorList>
            <person name="Cai Z."/>
        </authorList>
    </citation>
    <scope>NUCLEOTIDE SEQUENCE [LARGE SCALE GENOMIC DNA]</scope>
    <source>
        <strain evidence="2 3">CGMCC 1.10826</strain>
    </source>
</reference>
<feature type="transmembrane region" description="Helical" evidence="1">
    <location>
        <begin position="30"/>
        <end position="51"/>
    </location>
</feature>
<feature type="transmembrane region" description="Helical" evidence="1">
    <location>
        <begin position="123"/>
        <end position="143"/>
    </location>
</feature>
<feature type="transmembrane region" description="Helical" evidence="1">
    <location>
        <begin position="155"/>
        <end position="171"/>
    </location>
</feature>
<accession>A0A2Y9A8A0</accession>
<protein>
    <submittedName>
        <fullName evidence="2">Thiosulfate dehydrogenase [quinone] large subunit</fullName>
    </submittedName>
</protein>
<evidence type="ECO:0000256" key="1">
    <source>
        <dbReference type="SAM" id="Phobius"/>
    </source>
</evidence>
<dbReference type="Proteomes" id="UP000250222">
    <property type="component" value="Unassembled WGS sequence"/>
</dbReference>
<evidence type="ECO:0000313" key="3">
    <source>
        <dbReference type="Proteomes" id="UP000250222"/>
    </source>
</evidence>